<evidence type="ECO:0000313" key="2">
    <source>
        <dbReference type="Proteomes" id="UP000253426"/>
    </source>
</evidence>
<gene>
    <name evidence="1" type="ORF">DES53_106233</name>
</gene>
<dbReference type="GO" id="GO:0004519">
    <property type="term" value="F:endonuclease activity"/>
    <property type="evidence" value="ECO:0007669"/>
    <property type="project" value="UniProtKB-KW"/>
</dbReference>
<proteinExistence type="predicted"/>
<keyword evidence="1" id="KW-0378">Hydrolase</keyword>
<comment type="caution">
    <text evidence="1">The sequence shown here is derived from an EMBL/GenBank/DDBJ whole genome shotgun (WGS) entry which is preliminary data.</text>
</comment>
<dbReference type="Pfam" id="PF04493">
    <property type="entry name" value="Endonuclease_5"/>
    <property type="match status" value="1"/>
</dbReference>
<sequence>MIAFLDVHYQGDIAYAAAVVCDDLTASSPTLEKVVRVYHIAAYEPGNFFKRELPCLLAVLQACPPVDHLVIDGNVWLDQGNMGLGAHLYETLLRKVPVIGIAKTAYRGSTDAHAVLRGTSQRPLYVTAAGMDPVVVAELVRHLHGPHRTPTLVTRADQLCRRCGEKQQRQLTTVKQAIAVHCLHIPGLGARTSN</sequence>
<dbReference type="GO" id="GO:0006281">
    <property type="term" value="P:DNA repair"/>
    <property type="evidence" value="ECO:0007669"/>
    <property type="project" value="InterPro"/>
</dbReference>
<reference evidence="1 2" key="1">
    <citation type="submission" date="2018-06" db="EMBL/GenBank/DDBJ databases">
        <title>Genomic Encyclopedia of Type Strains, Phase IV (KMG-IV): sequencing the most valuable type-strain genomes for metagenomic binning, comparative biology and taxonomic classification.</title>
        <authorList>
            <person name="Goeker M."/>
        </authorList>
    </citation>
    <scope>NUCLEOTIDE SEQUENCE [LARGE SCALE GENOMIC DNA]</scope>
    <source>
        <strain evidence="1 2">DSM 25532</strain>
    </source>
</reference>
<organism evidence="1 2">
    <name type="scientific">Roseimicrobium gellanilyticum</name>
    <dbReference type="NCBI Taxonomy" id="748857"/>
    <lineage>
        <taxon>Bacteria</taxon>
        <taxon>Pseudomonadati</taxon>
        <taxon>Verrucomicrobiota</taxon>
        <taxon>Verrucomicrobiia</taxon>
        <taxon>Verrucomicrobiales</taxon>
        <taxon>Verrucomicrobiaceae</taxon>
        <taxon>Roseimicrobium</taxon>
    </lineage>
</organism>
<evidence type="ECO:0000313" key="1">
    <source>
        <dbReference type="EMBL" id="RBP42524.1"/>
    </source>
</evidence>
<name>A0A366HJV3_9BACT</name>
<protein>
    <submittedName>
        <fullName evidence="1">Endonuclease V</fullName>
    </submittedName>
</protein>
<keyword evidence="1" id="KW-0255">Endonuclease</keyword>
<keyword evidence="2" id="KW-1185">Reference proteome</keyword>
<keyword evidence="1" id="KW-0540">Nuclease</keyword>
<dbReference type="AlphaFoldDB" id="A0A366HJV3"/>
<dbReference type="Gene3D" id="3.30.2170.10">
    <property type="entry name" value="archaeoglobus fulgidus dsm 4304 superfamily"/>
    <property type="match status" value="1"/>
</dbReference>
<dbReference type="Proteomes" id="UP000253426">
    <property type="component" value="Unassembled WGS sequence"/>
</dbReference>
<dbReference type="OrthoDB" id="2593273at2"/>
<dbReference type="EMBL" id="QNRR01000006">
    <property type="protein sequence ID" value="RBP42524.1"/>
    <property type="molecule type" value="Genomic_DNA"/>
</dbReference>
<dbReference type="InterPro" id="IPR007581">
    <property type="entry name" value="Endonuclease-V"/>
</dbReference>
<dbReference type="RefSeq" id="WP_113959648.1">
    <property type="nucleotide sequence ID" value="NZ_QNRR01000006.1"/>
</dbReference>
<accession>A0A366HJV3</accession>